<evidence type="ECO:0000313" key="2">
    <source>
        <dbReference type="Proteomes" id="UP000544331"/>
    </source>
</evidence>
<organism evidence="1 2">
    <name type="scientific">Fusarium mundagurra</name>
    <dbReference type="NCBI Taxonomy" id="1567541"/>
    <lineage>
        <taxon>Eukaryota</taxon>
        <taxon>Fungi</taxon>
        <taxon>Dikarya</taxon>
        <taxon>Ascomycota</taxon>
        <taxon>Pezizomycotina</taxon>
        <taxon>Sordariomycetes</taxon>
        <taxon>Hypocreomycetidae</taxon>
        <taxon>Hypocreales</taxon>
        <taxon>Nectriaceae</taxon>
        <taxon>Fusarium</taxon>
        <taxon>Fusarium fujikuroi species complex</taxon>
    </lineage>
</organism>
<dbReference type="OrthoDB" id="3231000at2759"/>
<proteinExistence type="predicted"/>
<dbReference type="AlphaFoldDB" id="A0A8H6D8I2"/>
<name>A0A8H6D8I2_9HYPO</name>
<protein>
    <submittedName>
        <fullName evidence="1">Uncharacterized protein</fullName>
    </submittedName>
</protein>
<evidence type="ECO:0000313" key="1">
    <source>
        <dbReference type="EMBL" id="KAF5706317.1"/>
    </source>
</evidence>
<comment type="caution">
    <text evidence="1">The sequence shown here is derived from an EMBL/GenBank/DDBJ whole genome shotgun (WGS) entry which is preliminary data.</text>
</comment>
<keyword evidence="2" id="KW-1185">Reference proteome</keyword>
<gene>
    <name evidence="1" type="ORF">FMUND_11682</name>
</gene>
<sequence>MATTARASPRVSGDELGRQTYVDYIRSCYKNDLEAFSYYEALVDYIEKGSRKYPGQTQHKPRIFELRRIESPIQYPALFPFNLMDWSTTSERPRVVMLEGFPSPEAVVQLAQRWKTRPDDPTLPSRQGDVVRVHFSSLVKSLVQGPSLKLFMGKRAAVEEACRKYEKRLFAEDQYGVTRFRGVNQHDTCCCSIEQTVSFKVVPNKASWVVANSSELKAIYLTDEGTSFLGDVRLPWTSYHNYSTSLQGGTAVGAVPIVPHNKPITSESCDWNIGIGENSMNNTNGSSNRHERGSGAIPLSPAFSQLHPSRNIVVHDEADMELLSEDPFFLLASLFTTSALSFMQLLNYLSVSINEDHSMEVDLLDIKLERLRNCVRIIHRVEAALVENLQWIAQGGCSTWPRARPGMSAATRKQAVQSRLRTDHEALQQKCIVMRQDCELAMAFLVSYSQLLCGERGIAQAEEVARLEAGGVLCSLGIRYRHL</sequence>
<dbReference type="Proteomes" id="UP000544331">
    <property type="component" value="Unassembled WGS sequence"/>
</dbReference>
<dbReference type="EMBL" id="JAAOAN010000455">
    <property type="protein sequence ID" value="KAF5706317.1"/>
    <property type="molecule type" value="Genomic_DNA"/>
</dbReference>
<accession>A0A8H6D8I2</accession>
<reference evidence="1 2" key="1">
    <citation type="submission" date="2020-05" db="EMBL/GenBank/DDBJ databases">
        <title>Identification and distribution of gene clusters putatively required for synthesis of sphingolipid metabolism inhibitors in phylogenetically diverse species of the filamentous fungus Fusarium.</title>
        <authorList>
            <person name="Kim H.-S."/>
            <person name="Busman M."/>
            <person name="Brown D.W."/>
            <person name="Divon H."/>
            <person name="Uhlig S."/>
            <person name="Proctor R.H."/>
        </authorList>
    </citation>
    <scope>NUCLEOTIDE SEQUENCE [LARGE SCALE GENOMIC DNA]</scope>
    <source>
        <strain evidence="1 2">NRRL 66235</strain>
    </source>
</reference>